<feature type="domain" description="VOC" evidence="1">
    <location>
        <begin position="1"/>
        <end position="119"/>
    </location>
</feature>
<evidence type="ECO:0000313" key="3">
    <source>
        <dbReference type="Proteomes" id="UP000321793"/>
    </source>
</evidence>
<dbReference type="Pfam" id="PF00903">
    <property type="entry name" value="Glyoxalase"/>
    <property type="match status" value="1"/>
</dbReference>
<reference evidence="2 3" key="1">
    <citation type="submission" date="2019-07" db="EMBL/GenBank/DDBJ databases">
        <title>Whole genome shotgun sequence of Knoellia locipacati NBRC 109775.</title>
        <authorList>
            <person name="Hosoyama A."/>
            <person name="Uohara A."/>
            <person name="Ohji S."/>
            <person name="Ichikawa N."/>
        </authorList>
    </citation>
    <scope>NUCLEOTIDE SEQUENCE [LARGE SCALE GENOMIC DNA]</scope>
    <source>
        <strain evidence="2 3">NBRC 109775</strain>
    </source>
</reference>
<dbReference type="AlphaFoldDB" id="A0A512T2B7"/>
<protein>
    <submittedName>
        <fullName evidence="2">Glyoxalase</fullName>
    </submittedName>
</protein>
<dbReference type="InterPro" id="IPR037523">
    <property type="entry name" value="VOC_core"/>
</dbReference>
<dbReference type="PROSITE" id="PS51819">
    <property type="entry name" value="VOC"/>
    <property type="match status" value="1"/>
</dbReference>
<evidence type="ECO:0000313" key="2">
    <source>
        <dbReference type="EMBL" id="GEQ14304.1"/>
    </source>
</evidence>
<name>A0A512T2B7_9MICO</name>
<accession>A0A512T2B7</accession>
<dbReference type="RefSeq" id="WP_147065335.1">
    <property type="nucleotide sequence ID" value="NZ_BAABDN010000002.1"/>
</dbReference>
<comment type="caution">
    <text evidence="2">The sequence shown here is derived from an EMBL/GenBank/DDBJ whole genome shotgun (WGS) entry which is preliminary data.</text>
</comment>
<organism evidence="2 3">
    <name type="scientific">Knoellia locipacati</name>
    <dbReference type="NCBI Taxonomy" id="882824"/>
    <lineage>
        <taxon>Bacteria</taxon>
        <taxon>Bacillati</taxon>
        <taxon>Actinomycetota</taxon>
        <taxon>Actinomycetes</taxon>
        <taxon>Micrococcales</taxon>
        <taxon>Intrasporangiaceae</taxon>
        <taxon>Knoellia</taxon>
    </lineage>
</organism>
<proteinExistence type="predicted"/>
<dbReference type="Gene3D" id="3.10.180.10">
    <property type="entry name" value="2,3-Dihydroxybiphenyl 1,2-Dioxygenase, domain 1"/>
    <property type="match status" value="1"/>
</dbReference>
<keyword evidence="3" id="KW-1185">Reference proteome</keyword>
<dbReference type="EMBL" id="BKBA01000009">
    <property type="protein sequence ID" value="GEQ14304.1"/>
    <property type="molecule type" value="Genomic_DNA"/>
</dbReference>
<dbReference type="InterPro" id="IPR004360">
    <property type="entry name" value="Glyas_Fos-R_dOase_dom"/>
</dbReference>
<dbReference type="OrthoDB" id="9794917at2"/>
<dbReference type="PANTHER" id="PTHR36437:SF2">
    <property type="entry name" value="GLYOXALASE_BLEOMYCIN RESISTANCE PROTEIN_DIOXYGENASE"/>
    <property type="match status" value="1"/>
</dbReference>
<evidence type="ECO:0000259" key="1">
    <source>
        <dbReference type="PROSITE" id="PS51819"/>
    </source>
</evidence>
<gene>
    <name evidence="2" type="ORF">KLO01_23510</name>
</gene>
<dbReference type="PANTHER" id="PTHR36437">
    <property type="entry name" value="GLYOXALASE/BLEOMYCIN RESISTANCE PROTEIN/DIOXYGENASE"/>
    <property type="match status" value="1"/>
</dbReference>
<dbReference type="SUPFAM" id="SSF54593">
    <property type="entry name" value="Glyoxalase/Bleomycin resistance protein/Dihydroxybiphenyl dioxygenase"/>
    <property type="match status" value="1"/>
</dbReference>
<dbReference type="Proteomes" id="UP000321793">
    <property type="component" value="Unassembled WGS sequence"/>
</dbReference>
<sequence length="121" mass="12587">MFTDVRACAVGVSDTDAAIAFFTGRLGFEVRMDVPMGGTVRWVEVAPPGATTSVALLSAGGPGVGTDTGIRFAVTDATALHASLRESGVDVDELVVSDWAPPMFDFRDPDGNTYYASEAPA</sequence>
<dbReference type="InterPro" id="IPR029068">
    <property type="entry name" value="Glyas_Bleomycin-R_OHBP_Dase"/>
</dbReference>